<protein>
    <submittedName>
        <fullName evidence="6">LysR family transcriptional regulator</fullName>
    </submittedName>
</protein>
<dbReference type="InterPro" id="IPR036390">
    <property type="entry name" value="WH_DNA-bd_sf"/>
</dbReference>
<reference evidence="6 7" key="1">
    <citation type="journal article" date="2014" name="World J. Microbiol. Biotechnol.">
        <title>Biodiversity and physiological characteristics of Antarctic and Arctic lichens-associated bacteria.</title>
        <authorList>
            <person name="Lee Y.M."/>
            <person name="Kim E.H."/>
            <person name="Lee H.K."/>
            <person name="Hong S.G."/>
        </authorList>
    </citation>
    <scope>NUCLEOTIDE SEQUENCE [LARGE SCALE GENOMIC DNA]</scope>
    <source>
        <strain evidence="6 7">PAMC 26569</strain>
    </source>
</reference>
<dbReference type="PANTHER" id="PTHR30537">
    <property type="entry name" value="HTH-TYPE TRANSCRIPTIONAL REGULATOR"/>
    <property type="match status" value="1"/>
</dbReference>
<dbReference type="InterPro" id="IPR036388">
    <property type="entry name" value="WH-like_DNA-bd_sf"/>
</dbReference>
<dbReference type="InterPro" id="IPR000847">
    <property type="entry name" value="LysR_HTH_N"/>
</dbReference>
<dbReference type="SUPFAM" id="SSF53850">
    <property type="entry name" value="Periplasmic binding protein-like II"/>
    <property type="match status" value="1"/>
</dbReference>
<evidence type="ECO:0000313" key="6">
    <source>
        <dbReference type="EMBL" id="QKE90971.1"/>
    </source>
</evidence>
<dbReference type="EMBL" id="CP053708">
    <property type="protein sequence ID" value="QKE90971.1"/>
    <property type="molecule type" value="Genomic_DNA"/>
</dbReference>
<proteinExistence type="inferred from homology"/>
<organism evidence="6 7">
    <name type="scientific">Lichenicola cladoniae</name>
    <dbReference type="NCBI Taxonomy" id="1484109"/>
    <lineage>
        <taxon>Bacteria</taxon>
        <taxon>Pseudomonadati</taxon>
        <taxon>Pseudomonadota</taxon>
        <taxon>Alphaproteobacteria</taxon>
        <taxon>Acetobacterales</taxon>
        <taxon>Acetobacteraceae</taxon>
        <taxon>Lichenicola</taxon>
    </lineage>
</organism>
<dbReference type="GO" id="GO:0003700">
    <property type="term" value="F:DNA-binding transcription factor activity"/>
    <property type="evidence" value="ECO:0007669"/>
    <property type="project" value="InterPro"/>
</dbReference>
<keyword evidence="3" id="KW-0238">DNA-binding</keyword>
<accession>A0A6M8HS03</accession>
<keyword evidence="7" id="KW-1185">Reference proteome</keyword>
<dbReference type="AlphaFoldDB" id="A0A6M8HS03"/>
<gene>
    <name evidence="6" type="ORF">HN018_13795</name>
</gene>
<dbReference type="Gene3D" id="1.10.10.10">
    <property type="entry name" value="Winged helix-like DNA-binding domain superfamily/Winged helix DNA-binding domain"/>
    <property type="match status" value="1"/>
</dbReference>
<dbReference type="InterPro" id="IPR058163">
    <property type="entry name" value="LysR-type_TF_proteobact-type"/>
</dbReference>
<comment type="similarity">
    <text evidence="1">Belongs to the LysR transcriptional regulatory family.</text>
</comment>
<keyword evidence="4" id="KW-0804">Transcription</keyword>
<dbReference type="SUPFAM" id="SSF46785">
    <property type="entry name" value="Winged helix' DNA-binding domain"/>
    <property type="match status" value="1"/>
</dbReference>
<evidence type="ECO:0000259" key="5">
    <source>
        <dbReference type="PROSITE" id="PS50931"/>
    </source>
</evidence>
<evidence type="ECO:0000256" key="2">
    <source>
        <dbReference type="ARBA" id="ARBA00023015"/>
    </source>
</evidence>
<evidence type="ECO:0000256" key="1">
    <source>
        <dbReference type="ARBA" id="ARBA00009437"/>
    </source>
</evidence>
<sequence length="303" mass="33207">MIDIYEDVPTFVAVVEFGGFAAAARHLNLSRSAVGKAIARLEIRLGAQLLQRTTRRVTLTEDGHAFHVHCHRALAELEAGRSQLERGRREISGILRVSMPVLYGRLKVAPVLTRLAIRHQALALELDFRDGLVDLIGDRVDLAVRMGPLDPVTGLIAVRIGEERTMLCASPAYLDRHGRPEGPDMLDLHVAITYSRGGRTHPWTFPRTGDAALVVRPESRFRLDDLGAIMDAAIAGVGLAWLPDWLVEDALIRGVLLPVLPQLLPATSPIHAVWPAASHLPLGVRTAIDELKTSLQVPEPRGR</sequence>
<dbReference type="InterPro" id="IPR005119">
    <property type="entry name" value="LysR_subst-bd"/>
</dbReference>
<dbReference type="KEGG" id="lck:HN018_13795"/>
<evidence type="ECO:0000256" key="3">
    <source>
        <dbReference type="ARBA" id="ARBA00023125"/>
    </source>
</evidence>
<evidence type="ECO:0000256" key="4">
    <source>
        <dbReference type="ARBA" id="ARBA00023163"/>
    </source>
</evidence>
<dbReference type="PROSITE" id="PS50931">
    <property type="entry name" value="HTH_LYSR"/>
    <property type="match status" value="1"/>
</dbReference>
<dbReference type="PRINTS" id="PR00039">
    <property type="entry name" value="HTHLYSR"/>
</dbReference>
<dbReference type="Pfam" id="PF03466">
    <property type="entry name" value="LysR_substrate"/>
    <property type="match status" value="1"/>
</dbReference>
<dbReference type="GO" id="GO:0006351">
    <property type="term" value="P:DNA-templated transcription"/>
    <property type="evidence" value="ECO:0007669"/>
    <property type="project" value="TreeGrafter"/>
</dbReference>
<dbReference type="Gene3D" id="3.40.190.290">
    <property type="match status" value="1"/>
</dbReference>
<dbReference type="GO" id="GO:0043565">
    <property type="term" value="F:sequence-specific DNA binding"/>
    <property type="evidence" value="ECO:0007669"/>
    <property type="project" value="TreeGrafter"/>
</dbReference>
<dbReference type="RefSeq" id="WP_171836692.1">
    <property type="nucleotide sequence ID" value="NZ_CP053708.1"/>
</dbReference>
<feature type="domain" description="HTH lysR-type" evidence="5">
    <location>
        <begin position="10"/>
        <end position="60"/>
    </location>
</feature>
<dbReference type="Pfam" id="PF00126">
    <property type="entry name" value="HTH_1"/>
    <property type="match status" value="1"/>
</dbReference>
<keyword evidence="2" id="KW-0805">Transcription regulation</keyword>
<dbReference type="PANTHER" id="PTHR30537:SF5">
    <property type="entry name" value="HTH-TYPE TRANSCRIPTIONAL ACTIVATOR TTDR-RELATED"/>
    <property type="match status" value="1"/>
</dbReference>
<evidence type="ECO:0000313" key="7">
    <source>
        <dbReference type="Proteomes" id="UP000500767"/>
    </source>
</evidence>
<dbReference type="Proteomes" id="UP000500767">
    <property type="component" value="Chromosome"/>
</dbReference>
<name>A0A6M8HS03_9PROT</name>
<dbReference type="FunFam" id="1.10.10.10:FF:000001">
    <property type="entry name" value="LysR family transcriptional regulator"/>
    <property type="match status" value="1"/>
</dbReference>